<gene>
    <name evidence="9" type="ORF">KUDE01_002291</name>
</gene>
<keyword evidence="10" id="KW-1185">Reference proteome</keyword>
<evidence type="ECO:0000256" key="5">
    <source>
        <dbReference type="PIRNR" id="PIRNR000988"/>
    </source>
</evidence>
<proteinExistence type="inferred from homology"/>
<evidence type="ECO:0000256" key="2">
    <source>
        <dbReference type="ARBA" id="ARBA00022722"/>
    </source>
</evidence>
<keyword evidence="7" id="KW-0732">Signal</keyword>
<feature type="chain" id="PRO_5042230927" description="Deoxyribonuclease" evidence="7">
    <location>
        <begin position="20"/>
        <end position="285"/>
    </location>
</feature>
<feature type="domain" description="Endonuclease/exonuclease/phosphatase" evidence="8">
    <location>
        <begin position="24"/>
        <end position="266"/>
    </location>
</feature>
<keyword evidence="2 5" id="KW-0540">Nuclease</keyword>
<dbReference type="InterPro" id="IPR016202">
    <property type="entry name" value="DNase_I"/>
</dbReference>
<keyword evidence="3 5" id="KW-0255">Endonuclease</keyword>
<dbReference type="Pfam" id="PF03372">
    <property type="entry name" value="Exo_endo_phos"/>
    <property type="match status" value="1"/>
</dbReference>
<evidence type="ECO:0000256" key="1">
    <source>
        <dbReference type="ARBA" id="ARBA00007359"/>
    </source>
</evidence>
<dbReference type="CDD" id="cd10282">
    <property type="entry name" value="DNase1"/>
    <property type="match status" value="1"/>
</dbReference>
<dbReference type="PRINTS" id="PR00130">
    <property type="entry name" value="DNASEI"/>
</dbReference>
<dbReference type="PANTHER" id="PTHR11371">
    <property type="entry name" value="DEOXYRIBONUCLEASE"/>
    <property type="match status" value="1"/>
</dbReference>
<dbReference type="GO" id="GO:0006308">
    <property type="term" value="P:DNA catabolic process"/>
    <property type="evidence" value="ECO:0007669"/>
    <property type="project" value="InterPro"/>
</dbReference>
<dbReference type="GO" id="GO:0004530">
    <property type="term" value="F:deoxyribonuclease I activity"/>
    <property type="evidence" value="ECO:0007669"/>
    <property type="project" value="TreeGrafter"/>
</dbReference>
<name>A0AAD9B435_DISEL</name>
<evidence type="ECO:0000313" key="10">
    <source>
        <dbReference type="Proteomes" id="UP001228049"/>
    </source>
</evidence>
<dbReference type="InterPro" id="IPR005135">
    <property type="entry name" value="Endo/exonuclease/phosphatase"/>
</dbReference>
<feature type="signal peptide" evidence="7">
    <location>
        <begin position="1"/>
        <end position="19"/>
    </location>
</feature>
<dbReference type="SUPFAM" id="SSF56219">
    <property type="entry name" value="DNase I-like"/>
    <property type="match status" value="1"/>
</dbReference>
<dbReference type="GO" id="GO:0005634">
    <property type="term" value="C:nucleus"/>
    <property type="evidence" value="ECO:0007669"/>
    <property type="project" value="TreeGrafter"/>
</dbReference>
<organism evidence="9 10">
    <name type="scientific">Dissostichus eleginoides</name>
    <name type="common">Patagonian toothfish</name>
    <name type="synonym">Dissostichus amissus</name>
    <dbReference type="NCBI Taxonomy" id="100907"/>
    <lineage>
        <taxon>Eukaryota</taxon>
        <taxon>Metazoa</taxon>
        <taxon>Chordata</taxon>
        <taxon>Craniata</taxon>
        <taxon>Vertebrata</taxon>
        <taxon>Euteleostomi</taxon>
        <taxon>Actinopterygii</taxon>
        <taxon>Neopterygii</taxon>
        <taxon>Teleostei</taxon>
        <taxon>Neoteleostei</taxon>
        <taxon>Acanthomorphata</taxon>
        <taxon>Eupercaria</taxon>
        <taxon>Perciformes</taxon>
        <taxon>Notothenioidei</taxon>
        <taxon>Nototheniidae</taxon>
        <taxon>Dissostichus</taxon>
    </lineage>
</organism>
<dbReference type="SMART" id="SM00476">
    <property type="entry name" value="DNaseIc"/>
    <property type="match status" value="1"/>
</dbReference>
<feature type="active site" evidence="6">
    <location>
        <position position="96"/>
    </location>
</feature>
<evidence type="ECO:0000256" key="4">
    <source>
        <dbReference type="ARBA" id="ARBA00022801"/>
    </source>
</evidence>
<dbReference type="InterPro" id="IPR036691">
    <property type="entry name" value="Endo/exonu/phosph_ase_sf"/>
</dbReference>
<dbReference type="EMBL" id="JASDAP010000027">
    <property type="protein sequence ID" value="KAK1876972.1"/>
    <property type="molecule type" value="Genomic_DNA"/>
</dbReference>
<dbReference type="AlphaFoldDB" id="A0AAD9B435"/>
<protein>
    <recommendedName>
        <fullName evidence="5">Deoxyribonuclease</fullName>
    </recommendedName>
</protein>
<dbReference type="Proteomes" id="UP001228049">
    <property type="component" value="Unassembled WGS sequence"/>
</dbReference>
<dbReference type="PIRSF" id="PIRSF000988">
    <property type="entry name" value="DNase_I_euk"/>
    <property type="match status" value="1"/>
</dbReference>
<sequence length="285" mass="32375">MRLLRALGLFLALLHVTSCLRIGAFNIQQFGDKKSQNKDVMATIKEIVLRYDIILIQEVIDKDLKVTKRLMDLVNKGSPQFDHIVSEPLGLGIYKERYLFLYRKETVSVTDSFQYSGLKPDVFERPPFVVQFSSTETAVEEFVLIPIHTQPDSAVQEIDDLVDVVAAAKQKWKNNNIMVLGDFNADGTYVKDEDWKKIRLFTNKDFHWLIANGVDTTVAAKSSNTYDRIVVTTDMEKGVVAGSAGVFNFKTEYGLPQKKAEKVSDHFPVEVELSKKPKKRKLNPN</sequence>
<evidence type="ECO:0000259" key="8">
    <source>
        <dbReference type="Pfam" id="PF03372"/>
    </source>
</evidence>
<evidence type="ECO:0000256" key="6">
    <source>
        <dbReference type="PIRSR" id="PIRSR000988-1"/>
    </source>
</evidence>
<dbReference type="PANTHER" id="PTHR11371:SF29">
    <property type="entry name" value="DEOXYRIBONUCLEASE-1-LIKE 2"/>
    <property type="match status" value="1"/>
</dbReference>
<dbReference type="GO" id="GO:0003677">
    <property type="term" value="F:DNA binding"/>
    <property type="evidence" value="ECO:0007669"/>
    <property type="project" value="TreeGrafter"/>
</dbReference>
<accession>A0AAD9B435</accession>
<evidence type="ECO:0000256" key="3">
    <source>
        <dbReference type="ARBA" id="ARBA00022759"/>
    </source>
</evidence>
<dbReference type="Gene3D" id="3.60.10.10">
    <property type="entry name" value="Endonuclease/exonuclease/phosphatase"/>
    <property type="match status" value="1"/>
</dbReference>
<evidence type="ECO:0000313" key="9">
    <source>
        <dbReference type="EMBL" id="KAK1876972.1"/>
    </source>
</evidence>
<evidence type="ECO:0000256" key="7">
    <source>
        <dbReference type="SAM" id="SignalP"/>
    </source>
</evidence>
<feature type="active site" evidence="6">
    <location>
        <position position="148"/>
    </location>
</feature>
<reference evidence="9" key="1">
    <citation type="submission" date="2023-04" db="EMBL/GenBank/DDBJ databases">
        <title>Chromosome-level genome of Chaenocephalus aceratus.</title>
        <authorList>
            <person name="Park H."/>
        </authorList>
    </citation>
    <scope>NUCLEOTIDE SEQUENCE</scope>
    <source>
        <strain evidence="9">DE</strain>
        <tissue evidence="9">Muscle</tissue>
    </source>
</reference>
<keyword evidence="4 5" id="KW-0378">Hydrolase</keyword>
<comment type="caution">
    <text evidence="9">The sequence shown here is derived from an EMBL/GenBank/DDBJ whole genome shotgun (WGS) entry which is preliminary data.</text>
</comment>
<comment type="similarity">
    <text evidence="1 5">Belongs to the DNase I family.</text>
</comment>